<dbReference type="EMBL" id="JYDT01000188">
    <property type="protein sequence ID" value="KRY82117.1"/>
    <property type="molecule type" value="Genomic_DNA"/>
</dbReference>
<name>A0A0V1F8J2_TRIPS</name>
<reference evidence="1 2" key="1">
    <citation type="submission" date="2015-01" db="EMBL/GenBank/DDBJ databases">
        <title>Evolution of Trichinella species and genotypes.</title>
        <authorList>
            <person name="Korhonen P.K."/>
            <person name="Edoardo P."/>
            <person name="Giuseppe L.R."/>
            <person name="Gasser R.B."/>
        </authorList>
    </citation>
    <scope>NUCLEOTIDE SEQUENCE [LARGE SCALE GENOMIC DNA]</scope>
    <source>
        <strain evidence="1">ISS470</strain>
    </source>
</reference>
<dbReference type="PANTHER" id="PTHR47331">
    <property type="entry name" value="PHD-TYPE DOMAIN-CONTAINING PROTEIN"/>
    <property type="match status" value="1"/>
</dbReference>
<sequence>MNGLSTAFTCRGEKSDDSTLRKFWEIEPLGILPVEDTTADESVALKKFKEELSLVGGRYQVGLPWVQGRPNLPNNYPQAKHCLLAVQRRLDAREKDRAIYAAVMRQYLDKPAPAAGPLRQTLYLPHHAVYQGSGNERKCLIVFDGAASYNETTLNDQLETGPNLQIDLL</sequence>
<dbReference type="Proteomes" id="UP000054995">
    <property type="component" value="Unassembled WGS sequence"/>
</dbReference>
<evidence type="ECO:0000313" key="1">
    <source>
        <dbReference type="EMBL" id="KRY82117.1"/>
    </source>
</evidence>
<proteinExistence type="predicted"/>
<accession>A0A0V1F8J2</accession>
<protein>
    <submittedName>
        <fullName evidence="1">Uncharacterized protein</fullName>
    </submittedName>
</protein>
<gene>
    <name evidence="1" type="ORF">T4D_7534</name>
</gene>
<evidence type="ECO:0000313" key="2">
    <source>
        <dbReference type="Proteomes" id="UP000054995"/>
    </source>
</evidence>
<dbReference type="AlphaFoldDB" id="A0A0V1F8J2"/>
<organism evidence="1 2">
    <name type="scientific">Trichinella pseudospiralis</name>
    <name type="common">Parasitic roundworm</name>
    <dbReference type="NCBI Taxonomy" id="6337"/>
    <lineage>
        <taxon>Eukaryota</taxon>
        <taxon>Metazoa</taxon>
        <taxon>Ecdysozoa</taxon>
        <taxon>Nematoda</taxon>
        <taxon>Enoplea</taxon>
        <taxon>Dorylaimia</taxon>
        <taxon>Trichinellida</taxon>
        <taxon>Trichinellidae</taxon>
        <taxon>Trichinella</taxon>
    </lineage>
</organism>
<keyword evidence="2" id="KW-1185">Reference proteome</keyword>
<dbReference type="PANTHER" id="PTHR47331:SF1">
    <property type="entry name" value="GAG-LIKE PROTEIN"/>
    <property type="match status" value="1"/>
</dbReference>
<comment type="caution">
    <text evidence="1">The sequence shown here is derived from an EMBL/GenBank/DDBJ whole genome shotgun (WGS) entry which is preliminary data.</text>
</comment>
<dbReference type="OrthoDB" id="7790044at2759"/>